<proteinExistence type="predicted"/>
<dbReference type="PANTHER" id="PTHR15435">
    <property type="entry name" value="KICSTOR COMPLEX PROTEIN KAPTIN"/>
    <property type="match status" value="1"/>
</dbReference>
<dbReference type="GO" id="GO:0007015">
    <property type="term" value="P:actin filament organization"/>
    <property type="evidence" value="ECO:0007669"/>
    <property type="project" value="InterPro"/>
</dbReference>
<organism evidence="3 4">
    <name type="scientific">Taeniopygia guttata</name>
    <name type="common">Zebra finch</name>
    <name type="synonym">Poephila guttata</name>
    <dbReference type="NCBI Taxonomy" id="59729"/>
    <lineage>
        <taxon>Eukaryota</taxon>
        <taxon>Metazoa</taxon>
        <taxon>Chordata</taxon>
        <taxon>Craniata</taxon>
        <taxon>Vertebrata</taxon>
        <taxon>Euteleostomi</taxon>
        <taxon>Archelosauria</taxon>
        <taxon>Archosauria</taxon>
        <taxon>Dinosauria</taxon>
        <taxon>Saurischia</taxon>
        <taxon>Theropoda</taxon>
        <taxon>Coelurosauria</taxon>
        <taxon>Aves</taxon>
        <taxon>Neognathae</taxon>
        <taxon>Neoaves</taxon>
        <taxon>Telluraves</taxon>
        <taxon>Australaves</taxon>
        <taxon>Passeriformes</taxon>
        <taxon>Passeroidea</taxon>
        <taxon>Estrildidae</taxon>
        <taxon>Estrildinae</taxon>
        <taxon>Taeniopygia</taxon>
    </lineage>
</organism>
<evidence type="ECO:0000313" key="4">
    <source>
        <dbReference type="Proteomes" id="UP000007754"/>
    </source>
</evidence>
<dbReference type="InterPro" id="IPR029982">
    <property type="entry name" value="Kptn"/>
</dbReference>
<feature type="transmembrane region" description="Helical" evidence="2">
    <location>
        <begin position="60"/>
        <end position="80"/>
    </location>
</feature>
<evidence type="ECO:0000256" key="2">
    <source>
        <dbReference type="SAM" id="Phobius"/>
    </source>
</evidence>
<sequence length="564" mass="60221">MASLWEWGVASCGRGLILGRGFDFGGVALIFGDVPLIFGGVALILGVYPKFWGRSLDFVGVAWFGVGVAWLGGGGAASGWCPGPVPGSGSGSGPCPVSGPGSCPVPGSGSGPGPGPGPGSGPCPGSGPVSGSYPVPGSGSGPGALLAAALKGKVSLFRYRQLRPRLRPMARELQFTYIPVDAEIVSIDSFPKSPPQRGLVVGITFIKDSGDKPSPFLNIYCDYEPGCEFDLDSVAQSCVNLELRFTPFQLCHAQVRVGEHLETVFLLSGNDPAIHLYRENPGSHQFEEQPIQLLFPELQDVPSTVLWLDVRPLPGSGHRLSALGCHSGFVRAARVHEGSGAVLQSWSVQQDGPISAVLLFPLPSDGDGERKTGRLLCRGLAAPLELPGSRGSDAVVCAKVADVDFDGAAEILLGTYGQELLCYKYFGANSGDFGQFLPLWARRFPSPLLALEPLDLTGDGLQELAVVCLGGLHVLQVRKTPKIPKIPPKKSHLSKKIPSFYQKKRSFYQKNGNFTPKNGIFSQENQSFYQKKLELFPKNSHKTLNFPKNSWFCPKIPITSQKKI</sequence>
<dbReference type="InterPro" id="IPR028994">
    <property type="entry name" value="Integrin_alpha_N"/>
</dbReference>
<feature type="region of interest" description="Disordered" evidence="1">
    <location>
        <begin position="89"/>
        <end position="134"/>
    </location>
</feature>
<reference evidence="3" key="2">
    <citation type="submission" date="2025-09" db="UniProtKB">
        <authorList>
            <consortium name="Ensembl"/>
        </authorList>
    </citation>
    <scope>IDENTIFICATION</scope>
</reference>
<dbReference type="Proteomes" id="UP000007754">
    <property type="component" value="Unplaced"/>
</dbReference>
<reference evidence="3" key="1">
    <citation type="submission" date="2025-08" db="UniProtKB">
        <authorList>
            <consortium name="Ensembl"/>
        </authorList>
    </citation>
    <scope>IDENTIFICATION</scope>
</reference>
<dbReference type="GeneTree" id="ENSGT00390000002548"/>
<dbReference type="GO" id="GO:0030027">
    <property type="term" value="C:lamellipodium"/>
    <property type="evidence" value="ECO:0007669"/>
    <property type="project" value="TreeGrafter"/>
</dbReference>
<name>A0A674GMX0_TAEGU</name>
<dbReference type="SUPFAM" id="SSF69318">
    <property type="entry name" value="Integrin alpha N-terminal domain"/>
    <property type="match status" value="1"/>
</dbReference>
<feature type="transmembrane region" description="Helical" evidence="2">
    <location>
        <begin position="24"/>
        <end position="48"/>
    </location>
</feature>
<dbReference type="PANTHER" id="PTHR15435:SF2">
    <property type="entry name" value="KICSTOR COMPLEX PROTEIN KAPTIN"/>
    <property type="match status" value="1"/>
</dbReference>
<dbReference type="GO" id="GO:0015629">
    <property type="term" value="C:actin cytoskeleton"/>
    <property type="evidence" value="ECO:0007669"/>
    <property type="project" value="InterPro"/>
</dbReference>
<evidence type="ECO:0000256" key="1">
    <source>
        <dbReference type="SAM" id="MobiDB-lite"/>
    </source>
</evidence>
<evidence type="ECO:0008006" key="5">
    <source>
        <dbReference type="Google" id="ProtNLM"/>
    </source>
</evidence>
<keyword evidence="4" id="KW-1185">Reference proteome</keyword>
<dbReference type="GO" id="GO:0140007">
    <property type="term" value="C:KICSTOR complex"/>
    <property type="evidence" value="ECO:0007669"/>
    <property type="project" value="TreeGrafter"/>
</dbReference>
<dbReference type="GO" id="GO:0051015">
    <property type="term" value="F:actin filament binding"/>
    <property type="evidence" value="ECO:0007669"/>
    <property type="project" value="TreeGrafter"/>
</dbReference>
<dbReference type="Ensembl" id="ENSTGUT00000019624.1">
    <property type="protein sequence ID" value="ENSTGUP00000023767.1"/>
    <property type="gene ID" value="ENSTGUG00000028954.1"/>
</dbReference>
<keyword evidence="2" id="KW-0472">Membrane</keyword>
<dbReference type="InParanoid" id="A0A674GMX0"/>
<protein>
    <recommendedName>
        <fullName evidence="5">Kaptin, actin binding protein</fullName>
    </recommendedName>
</protein>
<dbReference type="GO" id="GO:0034198">
    <property type="term" value="P:cellular response to amino acid starvation"/>
    <property type="evidence" value="ECO:0007669"/>
    <property type="project" value="TreeGrafter"/>
</dbReference>
<dbReference type="AlphaFoldDB" id="A0A674GMX0"/>
<feature type="compositionally biased region" description="Low complexity" evidence="1">
    <location>
        <begin position="93"/>
        <end position="107"/>
    </location>
</feature>
<evidence type="ECO:0000313" key="3">
    <source>
        <dbReference type="Ensembl" id="ENSTGUP00000023767.1"/>
    </source>
</evidence>
<keyword evidence="2" id="KW-0812">Transmembrane</keyword>
<accession>A0A674GMX0</accession>
<keyword evidence="2" id="KW-1133">Transmembrane helix</keyword>
<dbReference type="GO" id="GO:1904262">
    <property type="term" value="P:negative regulation of TORC1 signaling"/>
    <property type="evidence" value="ECO:0007669"/>
    <property type="project" value="TreeGrafter"/>
</dbReference>